<dbReference type="Proteomes" id="UP000326062">
    <property type="component" value="Chromosome 2"/>
</dbReference>
<proteinExistence type="predicted"/>
<feature type="signal peptide" evidence="1">
    <location>
        <begin position="1"/>
        <end position="24"/>
    </location>
</feature>
<dbReference type="EMBL" id="VCEB01000002">
    <property type="protein sequence ID" value="KAB0382750.1"/>
    <property type="molecule type" value="Genomic_DNA"/>
</dbReference>
<gene>
    <name evidence="2" type="ORF">FD755_004667</name>
</gene>
<organism evidence="2 3">
    <name type="scientific">Muntiacus reevesi</name>
    <name type="common">Reeves' muntjac</name>
    <name type="synonym">Cervus reevesi</name>
    <dbReference type="NCBI Taxonomy" id="9886"/>
    <lineage>
        <taxon>Eukaryota</taxon>
        <taxon>Metazoa</taxon>
        <taxon>Chordata</taxon>
        <taxon>Craniata</taxon>
        <taxon>Vertebrata</taxon>
        <taxon>Euteleostomi</taxon>
        <taxon>Mammalia</taxon>
        <taxon>Eutheria</taxon>
        <taxon>Laurasiatheria</taxon>
        <taxon>Artiodactyla</taxon>
        <taxon>Ruminantia</taxon>
        <taxon>Pecora</taxon>
        <taxon>Cervidae</taxon>
        <taxon>Muntiacinae</taxon>
        <taxon>Muntiacus</taxon>
    </lineage>
</organism>
<keyword evidence="3" id="KW-1185">Reference proteome</keyword>
<dbReference type="AlphaFoldDB" id="A0A5J5MR90"/>
<evidence type="ECO:0000313" key="3">
    <source>
        <dbReference type="Proteomes" id="UP000326062"/>
    </source>
</evidence>
<evidence type="ECO:0000313" key="2">
    <source>
        <dbReference type="EMBL" id="KAB0382750.1"/>
    </source>
</evidence>
<feature type="chain" id="PRO_5023917246" evidence="1">
    <location>
        <begin position="25"/>
        <end position="132"/>
    </location>
</feature>
<comment type="caution">
    <text evidence="2">The sequence shown here is derived from an EMBL/GenBank/DDBJ whole genome shotgun (WGS) entry which is preliminary data.</text>
</comment>
<protein>
    <submittedName>
        <fullName evidence="2">Uncharacterized protein</fullName>
    </submittedName>
</protein>
<reference evidence="2 3" key="1">
    <citation type="submission" date="2019-06" db="EMBL/GenBank/DDBJ databases">
        <title>Discovery of a novel chromosome fission-fusion reversal in muntjac.</title>
        <authorList>
            <person name="Mudd A.B."/>
            <person name="Bredeson J.V."/>
            <person name="Baum R."/>
            <person name="Hockemeyer D."/>
            <person name="Rokhsar D.S."/>
        </authorList>
    </citation>
    <scope>NUCLEOTIDE SEQUENCE [LARGE SCALE GENOMIC DNA]</scope>
    <source>
        <strain evidence="2">UCam_UCB_Mr</strain>
        <tissue evidence="2">Fibroblast cell line</tissue>
    </source>
</reference>
<keyword evidence="1" id="KW-0732">Signal</keyword>
<sequence length="132" mass="14235">MTFSTVKNNLTLLTVVQFLPSISGLWLNSHDGHEVIPNLQATHVYTFCSPFAPCSSDKCKMSLKTGIHITQGWVFSGDKHALGVQNCNTPAGLISSDGVSLSWTPPAVGTNGEQKAYTGPWNRVQDMKLGSN</sequence>
<evidence type="ECO:0000256" key="1">
    <source>
        <dbReference type="SAM" id="SignalP"/>
    </source>
</evidence>
<name>A0A5J5MR90_MUNRE</name>
<accession>A0A5J5MR90</accession>